<evidence type="ECO:0000313" key="1">
    <source>
        <dbReference type="EMBL" id="KAI4859067.1"/>
    </source>
</evidence>
<proteinExistence type="predicted"/>
<dbReference type="EMBL" id="MU393660">
    <property type="protein sequence ID" value="KAI4859067.1"/>
    <property type="molecule type" value="Genomic_DNA"/>
</dbReference>
<gene>
    <name evidence="1" type="ORF">F4820DRAFT_188237</name>
</gene>
<comment type="caution">
    <text evidence="1">The sequence shown here is derived from an EMBL/GenBank/DDBJ whole genome shotgun (WGS) entry which is preliminary data.</text>
</comment>
<dbReference type="Proteomes" id="UP001497700">
    <property type="component" value="Unassembled WGS sequence"/>
</dbReference>
<sequence length="1182" mass="131491">MLSANRFLVATPSGAVMLPKGKSLVHPVVGYAPQRPAEASENRTVPPFRQSIAPIQQLFRDVDWSKSAFGPMAGWDSDLRHMARFLLADTSPAVLFWGEPSSVIYNEAYFPMLGHKYPNAMGTSASDVLSSIWDQLAGPISAQRRTGRTETCEAIMLLIEHNGHLEETYFDWKLIPVTNDEGDVKGSYGILSDRTREVICSRQNSCIRQLSRHTGAATSVKEVWLTLLAGLRYDNKDVPFALLYSLDEQLGITATPNEPNYPCHLEGVIGIETDHLTEQEYSDLSCDLDGFAPTMIWSLKTDSILMLEASDPSWHKLFKGLGWEGHELPYNEFAIVSIKDSDKLAAFMIVGLNPYRRYDDQFCGFLQLVADVVAPQISRTRLSEEVTRHNELAQSAQLYRRRSDMRFSRFAERSIVGLAVVDTDGKILYANDAWYKFSGLSPADQENLSWFDSVVPEDVNLLVEWQKKVLKEKNGGTFQIRSKEPFRRGTMYSDYRTGICACYSDLNEEGEVESFMILTMDISELKWTEQQLISRSKALKESEMKWRTYAEHCPLGICRTDGDGYVQYGNYAWRAFYGFGPEAVPDPQPWLPWVREDYVQPCKDFFSRLQHSRGPESIEFQSVNKTYTISGGDDTVTNGAYVLATGFTQFKEDGSVDHIDFWVTDISGQKMAVKVLTDKMEEAIRLKTQQEHFMDMISHEIRNPLSAVLHCSEEIIESTKRASAILDLVFDGTITPNSSSSAKDILKKQINNAMDASHTILYCVQHQKQIVDDVLTVSKLDSDLLVVSPIPVQPMALVRSSLKIFNAELKMTGISITVVEDTSLAILGIEWVLLDPNRFLQIVINLVTNAIKFTKMSKVKEIVVMVSAQMHRPSQDELGVDFVPQRYSPATPVSASSSRTPSVDLKNVEDLGPDIFLSLSVKDTGKGLTKSEKTQVFKRFAQASPKTHIEYGGSGLGLFISRQITEMLGGEIGMTSSPGSGCTFAFYVKTHRCEVPCNSPTATEPVIRLSRSLSLTADGTAVTPGEEGDSNIIDTPQGQSTPLHEASPLSVLVVEDNLVNQKVLCKQLRNHDFIVQAANHGKDALDAVLSSRSKDVPRGQSVFDVILCDIEMPIMDGIEFTREIRKLEADGQLAGHIPILGVTANVRSKQISGAIEVGMDGVTTKPYRIGELITHISSVCSQ</sequence>
<protein>
    <submittedName>
        <fullName evidence="1">Uncharacterized protein</fullName>
    </submittedName>
</protein>
<accession>A0ACB9YIS3</accession>
<organism evidence="1 2">
    <name type="scientific">Hypoxylon rubiginosum</name>
    <dbReference type="NCBI Taxonomy" id="110542"/>
    <lineage>
        <taxon>Eukaryota</taxon>
        <taxon>Fungi</taxon>
        <taxon>Dikarya</taxon>
        <taxon>Ascomycota</taxon>
        <taxon>Pezizomycotina</taxon>
        <taxon>Sordariomycetes</taxon>
        <taxon>Xylariomycetidae</taxon>
        <taxon>Xylariales</taxon>
        <taxon>Hypoxylaceae</taxon>
        <taxon>Hypoxylon</taxon>
    </lineage>
</organism>
<keyword evidence="2" id="KW-1185">Reference proteome</keyword>
<name>A0ACB9YIS3_9PEZI</name>
<reference evidence="1 2" key="1">
    <citation type="journal article" date="2022" name="New Phytol.">
        <title>Ecological generalism drives hyperdiversity of secondary metabolite gene clusters in xylarialean endophytes.</title>
        <authorList>
            <person name="Franco M.E.E."/>
            <person name="Wisecaver J.H."/>
            <person name="Arnold A.E."/>
            <person name="Ju Y.M."/>
            <person name="Slot J.C."/>
            <person name="Ahrendt S."/>
            <person name="Moore L.P."/>
            <person name="Eastman K.E."/>
            <person name="Scott K."/>
            <person name="Konkel Z."/>
            <person name="Mondo S.J."/>
            <person name="Kuo A."/>
            <person name="Hayes R.D."/>
            <person name="Haridas S."/>
            <person name="Andreopoulos B."/>
            <person name="Riley R."/>
            <person name="LaButti K."/>
            <person name="Pangilinan J."/>
            <person name="Lipzen A."/>
            <person name="Amirebrahimi M."/>
            <person name="Yan J."/>
            <person name="Adam C."/>
            <person name="Keymanesh K."/>
            <person name="Ng V."/>
            <person name="Louie K."/>
            <person name="Northen T."/>
            <person name="Drula E."/>
            <person name="Henrissat B."/>
            <person name="Hsieh H.M."/>
            <person name="Youens-Clark K."/>
            <person name="Lutzoni F."/>
            <person name="Miadlikowska J."/>
            <person name="Eastwood D.C."/>
            <person name="Hamelin R.C."/>
            <person name="Grigoriev I.V."/>
            <person name="U'Ren J.M."/>
        </authorList>
    </citation>
    <scope>NUCLEOTIDE SEQUENCE [LARGE SCALE GENOMIC DNA]</scope>
    <source>
        <strain evidence="1 2">CBS 119005</strain>
    </source>
</reference>
<evidence type="ECO:0000313" key="2">
    <source>
        <dbReference type="Proteomes" id="UP001497700"/>
    </source>
</evidence>